<protein>
    <submittedName>
        <fullName evidence="1">Uncharacterized protein</fullName>
    </submittedName>
</protein>
<comment type="caution">
    <text evidence="1">The sequence shown here is derived from an EMBL/GenBank/DDBJ whole genome shotgun (WGS) entry which is preliminary data.</text>
</comment>
<dbReference type="Gramene" id="mRNA:HanXRQr2_Chr09g0375141">
    <property type="protein sequence ID" value="mRNA:HanXRQr2_Chr09g0375141"/>
    <property type="gene ID" value="HanXRQr2_Chr09g0375141"/>
</dbReference>
<dbReference type="EMBL" id="MNCJ02000324">
    <property type="protein sequence ID" value="KAF5789767.1"/>
    <property type="molecule type" value="Genomic_DNA"/>
</dbReference>
<organism evidence="1 2">
    <name type="scientific">Helianthus annuus</name>
    <name type="common">Common sunflower</name>
    <dbReference type="NCBI Taxonomy" id="4232"/>
    <lineage>
        <taxon>Eukaryota</taxon>
        <taxon>Viridiplantae</taxon>
        <taxon>Streptophyta</taxon>
        <taxon>Embryophyta</taxon>
        <taxon>Tracheophyta</taxon>
        <taxon>Spermatophyta</taxon>
        <taxon>Magnoliopsida</taxon>
        <taxon>eudicotyledons</taxon>
        <taxon>Gunneridae</taxon>
        <taxon>Pentapetalae</taxon>
        <taxon>asterids</taxon>
        <taxon>campanulids</taxon>
        <taxon>Asterales</taxon>
        <taxon>Asteraceae</taxon>
        <taxon>Asteroideae</taxon>
        <taxon>Heliantheae alliance</taxon>
        <taxon>Heliantheae</taxon>
        <taxon>Helianthus</taxon>
    </lineage>
</organism>
<reference evidence="1" key="1">
    <citation type="journal article" date="2017" name="Nature">
        <title>The sunflower genome provides insights into oil metabolism, flowering and Asterid evolution.</title>
        <authorList>
            <person name="Badouin H."/>
            <person name="Gouzy J."/>
            <person name="Grassa C.J."/>
            <person name="Murat F."/>
            <person name="Staton S.E."/>
            <person name="Cottret L."/>
            <person name="Lelandais-Briere C."/>
            <person name="Owens G.L."/>
            <person name="Carrere S."/>
            <person name="Mayjonade B."/>
            <person name="Legrand L."/>
            <person name="Gill N."/>
            <person name="Kane N.C."/>
            <person name="Bowers J.E."/>
            <person name="Hubner S."/>
            <person name="Bellec A."/>
            <person name="Berard A."/>
            <person name="Berges H."/>
            <person name="Blanchet N."/>
            <person name="Boniface M.C."/>
            <person name="Brunel D."/>
            <person name="Catrice O."/>
            <person name="Chaidir N."/>
            <person name="Claudel C."/>
            <person name="Donnadieu C."/>
            <person name="Faraut T."/>
            <person name="Fievet G."/>
            <person name="Helmstetter N."/>
            <person name="King M."/>
            <person name="Knapp S.J."/>
            <person name="Lai Z."/>
            <person name="Le Paslier M.C."/>
            <person name="Lippi Y."/>
            <person name="Lorenzon L."/>
            <person name="Mandel J.R."/>
            <person name="Marage G."/>
            <person name="Marchand G."/>
            <person name="Marquand E."/>
            <person name="Bret-Mestries E."/>
            <person name="Morien E."/>
            <person name="Nambeesan S."/>
            <person name="Nguyen T."/>
            <person name="Pegot-Espagnet P."/>
            <person name="Pouilly N."/>
            <person name="Raftis F."/>
            <person name="Sallet E."/>
            <person name="Schiex T."/>
            <person name="Thomas J."/>
            <person name="Vandecasteele C."/>
            <person name="Vares D."/>
            <person name="Vear F."/>
            <person name="Vautrin S."/>
            <person name="Crespi M."/>
            <person name="Mangin B."/>
            <person name="Burke J.M."/>
            <person name="Salse J."/>
            <person name="Munos S."/>
            <person name="Vincourt P."/>
            <person name="Rieseberg L.H."/>
            <person name="Langlade N.B."/>
        </authorList>
    </citation>
    <scope>NUCLEOTIDE SEQUENCE</scope>
    <source>
        <tissue evidence="1">Leaves</tissue>
    </source>
</reference>
<sequence>MAIQIDKVRRSKLISPKVWRSKLTRYSDPYIIVGGKLTYCWLSPIITSTAFLTAL</sequence>
<gene>
    <name evidence="1" type="ORF">HanXRQr2_Chr09g0375141</name>
</gene>
<dbReference type="AlphaFoldDB" id="A0A9K3I460"/>
<evidence type="ECO:0000313" key="2">
    <source>
        <dbReference type="Proteomes" id="UP000215914"/>
    </source>
</evidence>
<name>A0A9K3I460_HELAN</name>
<dbReference type="Proteomes" id="UP000215914">
    <property type="component" value="Unassembled WGS sequence"/>
</dbReference>
<keyword evidence="2" id="KW-1185">Reference proteome</keyword>
<reference evidence="1" key="2">
    <citation type="submission" date="2020-06" db="EMBL/GenBank/DDBJ databases">
        <title>Helianthus annuus Genome sequencing and assembly Release 2.</title>
        <authorList>
            <person name="Gouzy J."/>
            <person name="Langlade N."/>
            <person name="Munos S."/>
        </authorList>
    </citation>
    <scope>NUCLEOTIDE SEQUENCE</scope>
    <source>
        <tissue evidence="1">Leaves</tissue>
    </source>
</reference>
<accession>A0A9K3I460</accession>
<evidence type="ECO:0000313" key="1">
    <source>
        <dbReference type="EMBL" id="KAF5789767.1"/>
    </source>
</evidence>
<proteinExistence type="predicted"/>